<reference evidence="2 3" key="1">
    <citation type="submission" date="2023-04" db="EMBL/GenBank/DDBJ databases">
        <title>Genome dynamics across the evolutionary transition to endosymbiosis.</title>
        <authorList>
            <person name="Siozios S."/>
            <person name="Nadal-Jimenez P."/>
            <person name="Azagi T."/>
            <person name="Sprong H."/>
            <person name="Frost C.L."/>
            <person name="Parratt S.R."/>
            <person name="Taylor G."/>
            <person name="Brettell L."/>
            <person name="Lew K.C."/>
            <person name="Croft L."/>
            <person name="King K.C."/>
            <person name="Brockhurst M.A."/>
            <person name="Hypsa V."/>
            <person name="Novakova E."/>
            <person name="Darby A.C."/>
            <person name="Hurst G.D.D."/>
        </authorList>
    </citation>
    <scope>NUCLEOTIDE SEQUENCE [LARGE SCALE GENOMIC DNA]</scope>
    <source>
        <strain evidence="3">aApi_AU</strain>
    </source>
</reference>
<gene>
    <name evidence="2" type="ORF">QG404_05380</name>
</gene>
<feature type="region of interest" description="Disordered" evidence="1">
    <location>
        <begin position="206"/>
        <end position="261"/>
    </location>
</feature>
<feature type="region of interest" description="Disordered" evidence="1">
    <location>
        <begin position="1"/>
        <end position="28"/>
    </location>
</feature>
<feature type="compositionally biased region" description="Polar residues" evidence="1">
    <location>
        <begin position="127"/>
        <end position="142"/>
    </location>
</feature>
<feature type="compositionally biased region" description="Low complexity" evidence="1">
    <location>
        <begin position="15"/>
        <end position="27"/>
    </location>
</feature>
<feature type="region of interest" description="Disordered" evidence="1">
    <location>
        <begin position="127"/>
        <end position="161"/>
    </location>
</feature>
<name>A0ABY8P4A1_9GAMM</name>
<proteinExistence type="predicted"/>
<sequence>MKKQQISHISHDQQPHSLPLPSTTKLPLESDPVLKKRFESALKLAGSATPVSPLVADKSSSVASFLLAEQPSVDAHPFCHGIKKKSTAQAEDKTRNRLSIATEEITDNCGQPYDNPPYTIIANKTATKTGNNDKLPPSTNKQRPPITHLADPPTAKAGRNNPLKVPLSANTLSANPITNQPIISADLAKPIVNLPTGEQIVMTSPANKRQPLSTKKIASVTDPNKSTDPMEAIFPPEKKPHLANKEQDKGKRQENSIEPPSLAAVLSAATTTEKMLATVDNEKTSASLLNTLFNKLNAVINVDVNKNYQPPIIQLNLAQIGHLQIKIQQQQQHIMIQFVAQPMGQKILLDHQQVLIDKLQRIHPEQHIQLIILNDQQSEERSKDRSQSLDDFEEEMT</sequence>
<feature type="compositionally biased region" description="Basic and acidic residues" evidence="1">
    <location>
        <begin position="378"/>
        <end position="388"/>
    </location>
</feature>
<feature type="region of interest" description="Disordered" evidence="1">
    <location>
        <begin position="376"/>
        <end position="397"/>
    </location>
</feature>
<evidence type="ECO:0000256" key="1">
    <source>
        <dbReference type="SAM" id="MobiDB-lite"/>
    </source>
</evidence>
<dbReference type="EMBL" id="CP123759">
    <property type="protein sequence ID" value="WGO84323.1"/>
    <property type="molecule type" value="Genomic_DNA"/>
</dbReference>
<keyword evidence="3" id="KW-1185">Reference proteome</keyword>
<evidence type="ECO:0008006" key="4">
    <source>
        <dbReference type="Google" id="ProtNLM"/>
    </source>
</evidence>
<organism evidence="2 3">
    <name type="scientific">Arsenophonus apicola</name>
    <dbReference type="NCBI Taxonomy" id="2879119"/>
    <lineage>
        <taxon>Bacteria</taxon>
        <taxon>Pseudomonadati</taxon>
        <taxon>Pseudomonadota</taxon>
        <taxon>Gammaproteobacteria</taxon>
        <taxon>Enterobacterales</taxon>
        <taxon>Morganellaceae</taxon>
        <taxon>Arsenophonus</taxon>
    </lineage>
</organism>
<accession>A0ABY8P4A1</accession>
<dbReference type="RefSeq" id="WP_280939348.1">
    <property type="nucleotide sequence ID" value="NZ_CP123759.1"/>
</dbReference>
<evidence type="ECO:0000313" key="2">
    <source>
        <dbReference type="EMBL" id="WGO84323.1"/>
    </source>
</evidence>
<feature type="compositionally biased region" description="Basic and acidic residues" evidence="1">
    <location>
        <begin position="236"/>
        <end position="255"/>
    </location>
</feature>
<protein>
    <recommendedName>
        <fullName evidence="4">Type III secretion system needle length determinant</fullName>
    </recommendedName>
</protein>
<evidence type="ECO:0000313" key="3">
    <source>
        <dbReference type="Proteomes" id="UP001231859"/>
    </source>
</evidence>
<dbReference type="Proteomes" id="UP001231859">
    <property type="component" value="Chromosome"/>
</dbReference>